<evidence type="ECO:0000313" key="3">
    <source>
        <dbReference type="EMBL" id="BBO22934.1"/>
    </source>
</evidence>
<dbReference type="Proteomes" id="UP000662873">
    <property type="component" value="Chromosome"/>
</dbReference>
<gene>
    <name evidence="3" type="ORF">NPRO_05290</name>
</gene>
<name>A0A809SDD6_9BACT</name>
<feature type="compositionally biased region" description="Low complexity" evidence="1">
    <location>
        <begin position="225"/>
        <end position="240"/>
    </location>
</feature>
<feature type="region of interest" description="Disordered" evidence="1">
    <location>
        <begin position="194"/>
        <end position="242"/>
    </location>
</feature>
<feature type="region of interest" description="Disordered" evidence="1">
    <location>
        <begin position="39"/>
        <end position="107"/>
    </location>
</feature>
<proteinExistence type="predicted"/>
<feature type="compositionally biased region" description="Low complexity" evidence="1">
    <location>
        <begin position="79"/>
        <end position="99"/>
    </location>
</feature>
<feature type="compositionally biased region" description="Low complexity" evidence="1">
    <location>
        <begin position="194"/>
        <end position="218"/>
    </location>
</feature>
<keyword evidence="2" id="KW-1133">Transmembrane helix</keyword>
<evidence type="ECO:0000256" key="2">
    <source>
        <dbReference type="SAM" id="Phobius"/>
    </source>
</evidence>
<sequence length="377" mass="40127">MGVLEMSDLSEDRKRQIREEEEARFRARLQEEQAYREHVRRELEAQQAEEQEAAFREQVRRELESGGAQQAPPPRPQEPARAPGFDVGPSPSSAPSPRSTARRPRKSIRKTVGALMVVGAVASIAAAVVMGFKVPFLSPKTESEFTIEASEGAGPSAPVAATNDLLDPADFEGLPGSVPKIDLAAKPPASTASSAAAKSAASASAEKPKASTGTTAKSSPPPKSRPSATSGSTAAPAGRSILGGQASLPLTSEWDVKTDSSRQFEAVWVDPGGHEWFLGCRFVDLRSGEGLEQFAARMMEDVDPDDYTVVESGYIEIGGVTGKYFVAETRNVANGFGIGAMAVVGGRGVTLAALGFGDPWGENRRIMQQWIEAVRFR</sequence>
<evidence type="ECO:0000313" key="4">
    <source>
        <dbReference type="Proteomes" id="UP000662873"/>
    </source>
</evidence>
<keyword evidence="2" id="KW-0472">Membrane</keyword>
<organism evidence="3 4">
    <name type="scientific">Candidatus Nitrosymbiomonas proteolyticus</name>
    <dbReference type="NCBI Taxonomy" id="2608984"/>
    <lineage>
        <taxon>Bacteria</taxon>
        <taxon>Bacillati</taxon>
        <taxon>Armatimonadota</taxon>
        <taxon>Armatimonadota incertae sedis</taxon>
        <taxon>Candidatus Nitrosymbiomonas</taxon>
    </lineage>
</organism>
<feature type="compositionally biased region" description="Basic and acidic residues" evidence="1">
    <location>
        <begin position="53"/>
        <end position="64"/>
    </location>
</feature>
<dbReference type="EMBL" id="AP021858">
    <property type="protein sequence ID" value="BBO22934.1"/>
    <property type="molecule type" value="Genomic_DNA"/>
</dbReference>
<accession>A0A809SDD6</accession>
<dbReference type="KEGG" id="npy:NPRO_05290"/>
<protein>
    <submittedName>
        <fullName evidence="3">Uncharacterized protein</fullName>
    </submittedName>
</protein>
<reference evidence="3" key="1">
    <citation type="journal article" name="DNA Res.">
        <title>The physiological potential of anammox bacteria as revealed by their core genome structure.</title>
        <authorList>
            <person name="Okubo T."/>
            <person name="Toyoda A."/>
            <person name="Fukuhara K."/>
            <person name="Uchiyama I."/>
            <person name="Harigaya Y."/>
            <person name="Kuroiwa M."/>
            <person name="Suzuki T."/>
            <person name="Murakami Y."/>
            <person name="Suwa Y."/>
            <person name="Takami H."/>
        </authorList>
    </citation>
    <scope>NUCLEOTIDE SEQUENCE</scope>
    <source>
        <strain evidence="3">317325-2</strain>
    </source>
</reference>
<keyword evidence="2" id="KW-0812">Transmembrane</keyword>
<feature type="transmembrane region" description="Helical" evidence="2">
    <location>
        <begin position="112"/>
        <end position="132"/>
    </location>
</feature>
<dbReference type="AlphaFoldDB" id="A0A809SDD6"/>
<evidence type="ECO:0000256" key="1">
    <source>
        <dbReference type="SAM" id="MobiDB-lite"/>
    </source>
</evidence>